<dbReference type="AlphaFoldDB" id="A0A8J7Y7E7"/>
<evidence type="ECO:0000256" key="1">
    <source>
        <dbReference type="SAM" id="MobiDB-lite"/>
    </source>
</evidence>
<accession>A0A8J7Y7E7</accession>
<feature type="compositionally biased region" description="Acidic residues" evidence="1">
    <location>
        <begin position="38"/>
        <end position="47"/>
    </location>
</feature>
<feature type="compositionally biased region" description="Basic and acidic residues" evidence="1">
    <location>
        <begin position="1"/>
        <end position="14"/>
    </location>
</feature>
<reference evidence="2 3" key="1">
    <citation type="submission" date="2021-06" db="EMBL/GenBank/DDBJ databases">
        <title>New haloarchaea isolates fom saline soil.</title>
        <authorList>
            <person name="Duran-Viseras A."/>
            <person name="Sanchez-Porro C.S."/>
            <person name="Ventosa A."/>
        </authorList>
    </citation>
    <scope>NUCLEOTIDE SEQUENCE [LARGE SCALE GENOMIC DNA]</scope>
    <source>
        <strain evidence="2 3">JCM 183640</strain>
    </source>
</reference>
<feature type="region of interest" description="Disordered" evidence="1">
    <location>
        <begin position="1"/>
        <end position="47"/>
    </location>
</feature>
<proteinExistence type="predicted"/>
<evidence type="ECO:0000313" key="2">
    <source>
        <dbReference type="EMBL" id="MBV0923064.1"/>
    </source>
</evidence>
<dbReference type="EMBL" id="JAHQXF010000001">
    <property type="protein sequence ID" value="MBV0923064.1"/>
    <property type="molecule type" value="Genomic_DNA"/>
</dbReference>
<dbReference type="OrthoDB" id="269251at2157"/>
<organism evidence="2 3">
    <name type="scientific">Haloarcula limicola</name>
    <dbReference type="NCBI Taxonomy" id="1429915"/>
    <lineage>
        <taxon>Archaea</taxon>
        <taxon>Methanobacteriati</taxon>
        <taxon>Methanobacteriota</taxon>
        <taxon>Stenosarchaea group</taxon>
        <taxon>Halobacteria</taxon>
        <taxon>Halobacteriales</taxon>
        <taxon>Haloarculaceae</taxon>
        <taxon>Haloarcula</taxon>
    </lineage>
</organism>
<evidence type="ECO:0000313" key="3">
    <source>
        <dbReference type="Proteomes" id="UP000766550"/>
    </source>
</evidence>
<dbReference type="RefSeq" id="WP_164509604.1">
    <property type="nucleotide sequence ID" value="NZ_JAHQXF010000001.1"/>
</dbReference>
<name>A0A8J7Y7E7_9EURY</name>
<keyword evidence="3" id="KW-1185">Reference proteome</keyword>
<comment type="caution">
    <text evidence="2">The sequence shown here is derived from an EMBL/GenBank/DDBJ whole genome shotgun (WGS) entry which is preliminary data.</text>
</comment>
<protein>
    <submittedName>
        <fullName evidence="2">Uncharacterized protein</fullName>
    </submittedName>
</protein>
<gene>
    <name evidence="2" type="ORF">KTS45_02530</name>
</gene>
<dbReference type="Proteomes" id="UP000766550">
    <property type="component" value="Unassembled WGS sequence"/>
</dbReference>
<sequence>MSGHLTSDEWRRITEFAQTPKHRRRPEQLLPEGALDEREPDDASTAE</sequence>